<proteinExistence type="predicted"/>
<evidence type="ECO:0000256" key="1">
    <source>
        <dbReference type="SAM" id="MobiDB-lite"/>
    </source>
</evidence>
<organism evidence="3 4">
    <name type="scientific">Forsythia ovata</name>
    <dbReference type="NCBI Taxonomy" id="205694"/>
    <lineage>
        <taxon>Eukaryota</taxon>
        <taxon>Viridiplantae</taxon>
        <taxon>Streptophyta</taxon>
        <taxon>Embryophyta</taxon>
        <taxon>Tracheophyta</taxon>
        <taxon>Spermatophyta</taxon>
        <taxon>Magnoliopsida</taxon>
        <taxon>eudicotyledons</taxon>
        <taxon>Gunneridae</taxon>
        <taxon>Pentapetalae</taxon>
        <taxon>asterids</taxon>
        <taxon>lamiids</taxon>
        <taxon>Lamiales</taxon>
        <taxon>Oleaceae</taxon>
        <taxon>Forsythieae</taxon>
        <taxon>Forsythia</taxon>
    </lineage>
</organism>
<gene>
    <name evidence="3" type="ORF">Fot_22816</name>
</gene>
<dbReference type="GO" id="GO:0140096">
    <property type="term" value="F:catalytic activity, acting on a protein"/>
    <property type="evidence" value="ECO:0007669"/>
    <property type="project" value="UniProtKB-ARBA"/>
</dbReference>
<feature type="compositionally biased region" description="Basic and acidic residues" evidence="1">
    <location>
        <begin position="276"/>
        <end position="293"/>
    </location>
</feature>
<dbReference type="AlphaFoldDB" id="A0ABD1UYT7"/>
<feature type="region of interest" description="Disordered" evidence="1">
    <location>
        <begin position="274"/>
        <end position="299"/>
    </location>
</feature>
<dbReference type="Gene3D" id="1.10.101.10">
    <property type="entry name" value="PGBD-like superfamily/PGBD"/>
    <property type="match status" value="1"/>
</dbReference>
<dbReference type="EMBL" id="JBFOLJ010000006">
    <property type="protein sequence ID" value="KAL2530215.1"/>
    <property type="molecule type" value="Genomic_DNA"/>
</dbReference>
<sequence>MAFAESPHSTLTQMSSTVPLSTKIKPPLLHKLPLLSHSTTSFSLSSRSFSKSHICFAFPPSSNSGNAPLNYGPQEEARWLREEQRWLREEQRWIREESRWKAERETLLQEINSLMLRIQELERLNSVQGASVSETVANIAKLLQVLKEGEIGKNVNRIAESGSIAVPLVVKAAKGDEEVIVKEVIKIADREENGKKRETIRKGSEGDKVRAMQEALQKLGFYCGEEDMEYSSFSSGTELAVKTWQATLGAPEDGIMTSELLERLYIEQKVGSSSLEETKNQELKPNLSEKKSENGAPTASITAISEIQQTVSEEEGTTEVEVSQHRVFLLGENRWEEPSRLLGKSKQTAAKNDSGKTERKCLTCRGEGRLLCMECDGSGEPNIEPQFMEWVDEGTKCPYCEGLGYTTCDVCRGTKLASA</sequence>
<evidence type="ECO:0000259" key="2">
    <source>
        <dbReference type="Pfam" id="PF01471"/>
    </source>
</evidence>
<reference evidence="4" key="1">
    <citation type="submission" date="2024-07" db="EMBL/GenBank/DDBJ databases">
        <title>Two chromosome-level genome assemblies of Korean endemic species Abeliophyllum distichum and Forsythia ovata (Oleaceae).</title>
        <authorList>
            <person name="Jang H."/>
        </authorList>
    </citation>
    <scope>NUCLEOTIDE SEQUENCE [LARGE SCALE GENOMIC DNA]</scope>
</reference>
<protein>
    <submittedName>
        <fullName evidence="3">Plastid transcriptionally active 5</fullName>
    </submittedName>
</protein>
<dbReference type="InterPro" id="IPR036365">
    <property type="entry name" value="PGBD-like_sf"/>
</dbReference>
<dbReference type="InterPro" id="IPR036410">
    <property type="entry name" value="HSP_DnaJ_Cys-rich_dom_sf"/>
</dbReference>
<evidence type="ECO:0000313" key="4">
    <source>
        <dbReference type="Proteomes" id="UP001604277"/>
    </source>
</evidence>
<dbReference type="SUPFAM" id="SSF57938">
    <property type="entry name" value="DnaJ/Hsp40 cysteine-rich domain"/>
    <property type="match status" value="1"/>
</dbReference>
<name>A0ABD1UYT7_9LAMI</name>
<dbReference type="SUPFAM" id="SSF47090">
    <property type="entry name" value="PGBD-like"/>
    <property type="match status" value="1"/>
</dbReference>
<dbReference type="InterPro" id="IPR002477">
    <property type="entry name" value="Peptidoglycan-bd-like"/>
</dbReference>
<dbReference type="PANTHER" id="PTHR15852:SF16">
    <property type="entry name" value="PROTEIN DISULFIDE ISOMERASE PTAC5, CHLOROPLASTIC"/>
    <property type="match status" value="1"/>
</dbReference>
<evidence type="ECO:0000313" key="3">
    <source>
        <dbReference type="EMBL" id="KAL2530215.1"/>
    </source>
</evidence>
<keyword evidence="4" id="KW-1185">Reference proteome</keyword>
<dbReference type="Pfam" id="PF01471">
    <property type="entry name" value="PG_binding_1"/>
    <property type="match status" value="1"/>
</dbReference>
<dbReference type="InterPro" id="IPR036366">
    <property type="entry name" value="PGBDSf"/>
</dbReference>
<dbReference type="PANTHER" id="PTHR15852">
    <property type="entry name" value="PLASTID TRANSCRIPTIONALLY ACTIVE PROTEIN"/>
    <property type="match status" value="1"/>
</dbReference>
<dbReference type="Proteomes" id="UP001604277">
    <property type="component" value="Unassembled WGS sequence"/>
</dbReference>
<comment type="caution">
    <text evidence="3">The sequence shown here is derived from an EMBL/GenBank/DDBJ whole genome shotgun (WGS) entry which is preliminary data.</text>
</comment>
<accession>A0ABD1UYT7</accession>
<feature type="domain" description="Peptidoglycan binding-like" evidence="2">
    <location>
        <begin position="206"/>
        <end position="264"/>
    </location>
</feature>